<evidence type="ECO:0000313" key="4">
    <source>
        <dbReference type="EMBL" id="MBO0939136.1"/>
    </source>
</evidence>
<dbReference type="PANTHER" id="PTHR48106:SF13">
    <property type="entry name" value="QUINONE OXIDOREDUCTASE-RELATED"/>
    <property type="match status" value="1"/>
</dbReference>
<dbReference type="InterPro" id="IPR002364">
    <property type="entry name" value="Quin_OxRdtase/zeta-crystal_CS"/>
</dbReference>
<dbReference type="InterPro" id="IPR011032">
    <property type="entry name" value="GroES-like_sf"/>
</dbReference>
<dbReference type="SUPFAM" id="SSF51735">
    <property type="entry name" value="NAD(P)-binding Rossmann-fold domains"/>
    <property type="match status" value="1"/>
</dbReference>
<dbReference type="InterPro" id="IPR020843">
    <property type="entry name" value="ER"/>
</dbReference>
<dbReference type="GO" id="GO:0003960">
    <property type="term" value="F:quinone reductase (NADPH) activity"/>
    <property type="evidence" value="ECO:0007669"/>
    <property type="project" value="InterPro"/>
</dbReference>
<accession>A0A939GIW2</accession>
<proteinExistence type="predicted"/>
<sequence length="340" mass="36020">MNALTFSAFGDASVLIYQVVPDPVLKPGQVLVSMKAIGLNFADIYRRKGNYHLTGQPPYMAGYEGAGVVVDANNVPAVRVGDRVGFADVPLANAELVAVPADRLIPLPDVVSFETAAAVLLQGLTAHYLVTDSHPVQPGEVLLVHAAAGGVGQLLVQMGKRKGATVLGLSTSVAKLPIIEQAGADAAFVLSPGWTEAVRRWPAPIDVVYDSVGATLSDSLAVVRDGGRVVFYGMSGGNPAPVDPRYLMDTSKTLTGGDLWSYLTSKHERVRRSAQLFDWLQSGAIRLAEPTRFALADGAAAHRFLESGQSAGKVLLIPSYPSTTYPALSARYRPTGPRYP</sequence>
<feature type="domain" description="Enoyl reductase (ER)" evidence="3">
    <location>
        <begin position="10"/>
        <end position="316"/>
    </location>
</feature>
<dbReference type="InterPro" id="IPR013154">
    <property type="entry name" value="ADH-like_N"/>
</dbReference>
<dbReference type="InterPro" id="IPR047618">
    <property type="entry name" value="QOR-like"/>
</dbReference>
<gene>
    <name evidence="4" type="ORF">J2I47_21455</name>
</gene>
<dbReference type="AlphaFoldDB" id="A0A939GIW2"/>
<name>A0A939GIW2_9BACT</name>
<dbReference type="GO" id="GO:0035925">
    <property type="term" value="F:mRNA 3'-UTR AU-rich region binding"/>
    <property type="evidence" value="ECO:0007669"/>
    <property type="project" value="TreeGrafter"/>
</dbReference>
<keyword evidence="2" id="KW-0560">Oxidoreductase</keyword>
<dbReference type="CDD" id="cd05286">
    <property type="entry name" value="QOR2"/>
    <property type="match status" value="1"/>
</dbReference>
<evidence type="ECO:0000259" key="3">
    <source>
        <dbReference type="SMART" id="SM00829"/>
    </source>
</evidence>
<dbReference type="GO" id="GO:0008270">
    <property type="term" value="F:zinc ion binding"/>
    <property type="evidence" value="ECO:0007669"/>
    <property type="project" value="InterPro"/>
</dbReference>
<dbReference type="PANTHER" id="PTHR48106">
    <property type="entry name" value="QUINONE OXIDOREDUCTASE PIG3-RELATED"/>
    <property type="match status" value="1"/>
</dbReference>
<dbReference type="Pfam" id="PF13602">
    <property type="entry name" value="ADH_zinc_N_2"/>
    <property type="match status" value="1"/>
</dbReference>
<evidence type="ECO:0000313" key="5">
    <source>
        <dbReference type="Proteomes" id="UP000664034"/>
    </source>
</evidence>
<dbReference type="InterPro" id="IPR036291">
    <property type="entry name" value="NAD(P)-bd_dom_sf"/>
</dbReference>
<comment type="caution">
    <text evidence="4">The sequence shown here is derived from an EMBL/GenBank/DDBJ whole genome shotgun (WGS) entry which is preliminary data.</text>
</comment>
<dbReference type="Gene3D" id="3.90.180.10">
    <property type="entry name" value="Medium-chain alcohol dehydrogenases, catalytic domain"/>
    <property type="match status" value="1"/>
</dbReference>
<dbReference type="PROSITE" id="PS01162">
    <property type="entry name" value="QOR_ZETA_CRYSTAL"/>
    <property type="match status" value="1"/>
</dbReference>
<dbReference type="EMBL" id="JAFMYV010000012">
    <property type="protein sequence ID" value="MBO0939136.1"/>
    <property type="molecule type" value="Genomic_DNA"/>
</dbReference>
<dbReference type="Gene3D" id="3.40.50.720">
    <property type="entry name" value="NAD(P)-binding Rossmann-like Domain"/>
    <property type="match status" value="1"/>
</dbReference>
<evidence type="ECO:0000256" key="2">
    <source>
        <dbReference type="ARBA" id="ARBA00023002"/>
    </source>
</evidence>
<dbReference type="SUPFAM" id="SSF50129">
    <property type="entry name" value="GroES-like"/>
    <property type="match status" value="1"/>
</dbReference>
<evidence type="ECO:0000256" key="1">
    <source>
        <dbReference type="ARBA" id="ARBA00022857"/>
    </source>
</evidence>
<dbReference type="SMART" id="SM00829">
    <property type="entry name" value="PKS_ER"/>
    <property type="match status" value="1"/>
</dbReference>
<organism evidence="4 5">
    <name type="scientific">Fibrella rubiginis</name>
    <dbReference type="NCBI Taxonomy" id="2817060"/>
    <lineage>
        <taxon>Bacteria</taxon>
        <taxon>Pseudomonadati</taxon>
        <taxon>Bacteroidota</taxon>
        <taxon>Cytophagia</taxon>
        <taxon>Cytophagales</taxon>
        <taxon>Spirosomataceae</taxon>
        <taxon>Fibrella</taxon>
    </lineage>
</organism>
<keyword evidence="5" id="KW-1185">Reference proteome</keyword>
<dbReference type="GO" id="GO:0070402">
    <property type="term" value="F:NADPH binding"/>
    <property type="evidence" value="ECO:0007669"/>
    <property type="project" value="TreeGrafter"/>
</dbReference>
<dbReference type="Pfam" id="PF08240">
    <property type="entry name" value="ADH_N"/>
    <property type="match status" value="1"/>
</dbReference>
<dbReference type="RefSeq" id="WP_207366667.1">
    <property type="nucleotide sequence ID" value="NZ_JAFMYV010000012.1"/>
</dbReference>
<dbReference type="GO" id="GO:0005829">
    <property type="term" value="C:cytosol"/>
    <property type="evidence" value="ECO:0007669"/>
    <property type="project" value="TreeGrafter"/>
</dbReference>
<protein>
    <submittedName>
        <fullName evidence="4">Quinone oxidoreductase</fullName>
    </submittedName>
</protein>
<dbReference type="Proteomes" id="UP000664034">
    <property type="component" value="Unassembled WGS sequence"/>
</dbReference>
<keyword evidence="1" id="KW-0521">NADP</keyword>
<reference evidence="4" key="1">
    <citation type="submission" date="2021-03" db="EMBL/GenBank/DDBJ databases">
        <title>Fibrella sp. HMF5335 genome sequencing and assembly.</title>
        <authorList>
            <person name="Kang H."/>
            <person name="Kim H."/>
            <person name="Bae S."/>
            <person name="Joh K."/>
        </authorList>
    </citation>
    <scope>NUCLEOTIDE SEQUENCE</scope>
    <source>
        <strain evidence="4">HMF5335</strain>
    </source>
</reference>